<evidence type="ECO:0000313" key="4">
    <source>
        <dbReference type="EMBL" id="KAI6655781.1"/>
    </source>
</evidence>
<evidence type="ECO:0000256" key="2">
    <source>
        <dbReference type="ARBA" id="ARBA00022741"/>
    </source>
</evidence>
<gene>
    <name evidence="4" type="ORF">LOD99_1923</name>
</gene>
<proteinExistence type="inferred from homology"/>
<dbReference type="PROSITE" id="PS00675">
    <property type="entry name" value="SIGMA54_INTERACT_1"/>
    <property type="match status" value="1"/>
</dbReference>
<comment type="similarity">
    <text evidence="1">Belongs to the TRAFAC class TrmE-Era-EngA-EngB-Septin-like GTPase superfamily. AIG1/Toc34/Toc159-like paraseptin GTPase family. IAN subfamily.</text>
</comment>
<keyword evidence="2" id="KW-0547">Nucleotide-binding</keyword>
<dbReference type="InterPro" id="IPR027417">
    <property type="entry name" value="P-loop_NTPase"/>
</dbReference>
<dbReference type="Pfam" id="PF04548">
    <property type="entry name" value="AIG1"/>
    <property type="match status" value="1"/>
</dbReference>
<dbReference type="InterPro" id="IPR025662">
    <property type="entry name" value="Sigma_54_int_dom_ATP-bd_1"/>
</dbReference>
<evidence type="ECO:0000256" key="1">
    <source>
        <dbReference type="ARBA" id="ARBA00008535"/>
    </source>
</evidence>
<accession>A0AAV7K5X7</accession>
<dbReference type="AlphaFoldDB" id="A0AAV7K5X7"/>
<keyword evidence="5" id="KW-1185">Reference proteome</keyword>
<dbReference type="EMBL" id="JAKMXF010000177">
    <property type="protein sequence ID" value="KAI6655781.1"/>
    <property type="molecule type" value="Genomic_DNA"/>
</dbReference>
<comment type="caution">
    <text evidence="4">The sequence shown here is derived from an EMBL/GenBank/DDBJ whole genome shotgun (WGS) entry which is preliminary data.</text>
</comment>
<dbReference type="Proteomes" id="UP001165289">
    <property type="component" value="Unassembled WGS sequence"/>
</dbReference>
<evidence type="ECO:0000313" key="5">
    <source>
        <dbReference type="Proteomes" id="UP001165289"/>
    </source>
</evidence>
<dbReference type="PANTHER" id="PTHR32046:SF11">
    <property type="entry name" value="IMMUNE-ASSOCIATED NUCLEOTIDE-BINDING PROTEIN 10-LIKE"/>
    <property type="match status" value="1"/>
</dbReference>
<name>A0AAV7K5X7_9METZ</name>
<dbReference type="InterPro" id="IPR006703">
    <property type="entry name" value="G_AIG1"/>
</dbReference>
<reference evidence="4 5" key="1">
    <citation type="journal article" date="2023" name="BMC Biol.">
        <title>The compact genome of the sponge Oopsacas minuta (Hexactinellida) is lacking key metazoan core genes.</title>
        <authorList>
            <person name="Santini S."/>
            <person name="Schenkelaars Q."/>
            <person name="Jourda C."/>
            <person name="Duchesne M."/>
            <person name="Belahbib H."/>
            <person name="Rocher C."/>
            <person name="Selva M."/>
            <person name="Riesgo A."/>
            <person name="Vervoort M."/>
            <person name="Leys S.P."/>
            <person name="Kodjabachian L."/>
            <person name="Le Bivic A."/>
            <person name="Borchiellini C."/>
            <person name="Claverie J.M."/>
            <person name="Renard E."/>
        </authorList>
    </citation>
    <scope>NUCLEOTIDE SEQUENCE [LARGE SCALE GENOMIC DNA]</scope>
    <source>
        <strain evidence="4">SPO-2</strain>
    </source>
</reference>
<dbReference type="GO" id="GO:0005525">
    <property type="term" value="F:GTP binding"/>
    <property type="evidence" value="ECO:0007669"/>
    <property type="project" value="InterPro"/>
</dbReference>
<dbReference type="Gene3D" id="3.40.50.300">
    <property type="entry name" value="P-loop containing nucleotide triphosphate hydrolases"/>
    <property type="match status" value="1"/>
</dbReference>
<protein>
    <recommendedName>
        <fullName evidence="3">AIG1-type G domain-containing protein</fullName>
    </recommendedName>
</protein>
<feature type="domain" description="AIG1-type G" evidence="3">
    <location>
        <begin position="61"/>
        <end position="213"/>
    </location>
</feature>
<dbReference type="PANTHER" id="PTHR32046">
    <property type="entry name" value="G DOMAIN-CONTAINING PROTEIN"/>
    <property type="match status" value="1"/>
</dbReference>
<dbReference type="CDD" id="cd00882">
    <property type="entry name" value="Ras_like_GTPase"/>
    <property type="match status" value="1"/>
</dbReference>
<organism evidence="4 5">
    <name type="scientific">Oopsacas minuta</name>
    <dbReference type="NCBI Taxonomy" id="111878"/>
    <lineage>
        <taxon>Eukaryota</taxon>
        <taxon>Metazoa</taxon>
        <taxon>Porifera</taxon>
        <taxon>Hexactinellida</taxon>
        <taxon>Hexasterophora</taxon>
        <taxon>Lyssacinosida</taxon>
        <taxon>Leucopsacidae</taxon>
        <taxon>Oopsacas</taxon>
    </lineage>
</organism>
<sequence length="303" mass="35545">MAGVTHLIPDRTEEKSILKAMKENSTKITIECNNEMDMYYFPAKKISVSEYQKVTRKNLKKIIMVGETGSGKSTLINAFVNYAAGIEIEDPLRFKLVNHEIELQTREISGYLIEDTLFEYPIMIWDTPGFKFANGRKIDEKIEQQIQKLLSVEDEFHAICFVIKADVNRLTDVQNLIIDNVKRLFGREAEKNMYTLTTFGYGDRPEVLRTLMRSNFPFDENRWFTFNNRHLFKTESQRWFGSKIYWDITINSIIQFHNTLAHQLPFGITRETRKANVFGYMKVESDEDYYADYVEELSSPENK</sequence>
<dbReference type="SUPFAM" id="SSF52540">
    <property type="entry name" value="P-loop containing nucleoside triphosphate hydrolases"/>
    <property type="match status" value="1"/>
</dbReference>
<evidence type="ECO:0000259" key="3">
    <source>
        <dbReference type="Pfam" id="PF04548"/>
    </source>
</evidence>